<dbReference type="InterPro" id="IPR036397">
    <property type="entry name" value="RNaseH_sf"/>
</dbReference>
<dbReference type="Gene3D" id="2.40.70.10">
    <property type="entry name" value="Acid Proteases"/>
    <property type="match status" value="1"/>
</dbReference>
<evidence type="ECO:0000256" key="3">
    <source>
        <dbReference type="ARBA" id="ARBA00022722"/>
    </source>
</evidence>
<dbReference type="SUPFAM" id="SSF56672">
    <property type="entry name" value="DNA/RNA polymerases"/>
    <property type="match status" value="1"/>
</dbReference>
<dbReference type="InterPro" id="IPR041588">
    <property type="entry name" value="Integrase_H2C2"/>
</dbReference>
<dbReference type="InterPro" id="IPR043502">
    <property type="entry name" value="DNA/RNA_pol_sf"/>
</dbReference>
<evidence type="ECO:0000259" key="5">
    <source>
        <dbReference type="Pfam" id="PF17921"/>
    </source>
</evidence>
<dbReference type="Gene3D" id="3.30.420.10">
    <property type="entry name" value="Ribonuclease H-like superfamily/Ribonuclease H"/>
    <property type="match status" value="1"/>
</dbReference>
<dbReference type="InterPro" id="IPR021109">
    <property type="entry name" value="Peptidase_aspartic_dom_sf"/>
</dbReference>
<dbReference type="PANTHER" id="PTHR37984">
    <property type="entry name" value="PROTEIN CBG26694"/>
    <property type="match status" value="1"/>
</dbReference>
<keyword evidence="7" id="KW-1185">Reference proteome</keyword>
<dbReference type="EMBL" id="BQNB010012753">
    <property type="protein sequence ID" value="GJT07472.1"/>
    <property type="molecule type" value="Genomic_DNA"/>
</dbReference>
<reference evidence="6" key="1">
    <citation type="journal article" date="2022" name="Int. J. Mol. Sci.">
        <title>Draft Genome of Tanacetum Coccineum: Genomic Comparison of Closely Related Tanacetum-Family Plants.</title>
        <authorList>
            <person name="Yamashiro T."/>
            <person name="Shiraishi A."/>
            <person name="Nakayama K."/>
            <person name="Satake H."/>
        </authorList>
    </citation>
    <scope>NUCLEOTIDE SEQUENCE</scope>
</reference>
<keyword evidence="4" id="KW-0255">Endonuclease</keyword>
<dbReference type="PANTHER" id="PTHR37984:SF5">
    <property type="entry name" value="PROTEIN NYNRIN-LIKE"/>
    <property type="match status" value="1"/>
</dbReference>
<sequence length="1034" mass="119365">MLVEVGKFTFPADFVILEMEEESKVSLILGRPFLHTADAVIRVKQKKLNLRVGTERMIFNIDSAMKHSYSNDDTCFIIDVIDEILEEDFDALLDEGSKILHSIEGTLLEEEIFAEFDEFLSIEKKNKLVSVLKKHKEAFAWKITNILGIFPSFCKHKIQLLDDKKPILQKQRRLNPNIQEVVKKEIVKLLDTGIIYPISDSPLVSPIHYVPKKGGIIVVTNENDELVPTRTITGWRVRIDYRKLNETTAKDHFSLSFIDQMRIPFGLHNAHATFQRCMLAIFHNMIEESVEEKCYFMVKEEIVLGHKVSSAGLPPLTNIKGVRSFLGHAGFYRRFIKDFSKIARPITKLLEKDTPFEFNDECQKAFELLKEKLTCAPVIKSRIEKDESSNDSEVDDNFPGETLMEINTKDEPWFVYFANYLVGNIIPKGMMYQQKNKFFSDLKHYFWEEPYLFEVCSDGMIRRCISGPETQTILDQCHHRPTGGHYGHNVTAKKVLDSGFYWQTIIEEAYTLVRLCKACQKTVNILKRDGMPLNNIQLTTVSPHHIILKLVVKLKMRTELLKEFLKKTVKDNPAIWSRKLDDALWDFRTAYKTPTGTTPYKLIYGKNCHLPFEIEHRAYWAIKNCNPYLITAGSLEDIPRLDTSKLNTYTLKNASFKKRSTIKLYVPNVRHTYHLCAALTFKSKTFNIALTQQEAAKFVRDFKSLANEADESLSKHKALEFEIEHLLRLVASQDIMSIVQNPTIVETSNFQTELERTKERFENCIIKKENEYAKLWNDWYKKCEECKYDKISYDKAYNDMQQKIKRLQGQFGDETGKRNDTPCVSDTLNPLSQKAENENVELEFQVLNYAKENAHLKITYKNLFDSITVTQTQTKTIIDSLQNKLHDMIYENAKLRAQLFDKVSEQKDTTKGTSANTKFANQSTSGIKLYSMTRFPNSKVIPKVVEINDLSKHVTSNSVPTTTESKLVTNDKVIAPGMFRINLLKNSREDKFVPIKKELTTLLRPKDHSLGATLRMIGSPLRLKVVASRLKKFK</sequence>
<evidence type="ECO:0000256" key="4">
    <source>
        <dbReference type="ARBA" id="ARBA00022759"/>
    </source>
</evidence>
<name>A0ABQ5B036_9ASTR</name>
<dbReference type="Pfam" id="PF17921">
    <property type="entry name" value="Integrase_H2C2"/>
    <property type="match status" value="1"/>
</dbReference>
<dbReference type="Proteomes" id="UP001151760">
    <property type="component" value="Unassembled WGS sequence"/>
</dbReference>
<comment type="caution">
    <text evidence="6">The sequence shown here is derived from an EMBL/GenBank/DDBJ whole genome shotgun (WGS) entry which is preliminary data.</text>
</comment>
<keyword evidence="4" id="KW-0378">Hydrolase</keyword>
<dbReference type="InterPro" id="IPR050951">
    <property type="entry name" value="Retrovirus_Pol_polyprotein"/>
</dbReference>
<proteinExistence type="predicted"/>
<evidence type="ECO:0000313" key="7">
    <source>
        <dbReference type="Proteomes" id="UP001151760"/>
    </source>
</evidence>
<reference evidence="6" key="2">
    <citation type="submission" date="2022-01" db="EMBL/GenBank/DDBJ databases">
        <authorList>
            <person name="Yamashiro T."/>
            <person name="Shiraishi A."/>
            <person name="Satake H."/>
            <person name="Nakayama K."/>
        </authorList>
    </citation>
    <scope>NUCLEOTIDE SEQUENCE</scope>
</reference>
<feature type="domain" description="Integrase zinc-binding" evidence="5">
    <location>
        <begin position="469"/>
        <end position="522"/>
    </location>
</feature>
<keyword evidence="3" id="KW-0540">Nuclease</keyword>
<protein>
    <submittedName>
        <fullName evidence="6">Reverse transcriptase domain-containing protein</fullName>
    </submittedName>
</protein>
<evidence type="ECO:0000313" key="6">
    <source>
        <dbReference type="EMBL" id="GJT07472.1"/>
    </source>
</evidence>
<evidence type="ECO:0000256" key="1">
    <source>
        <dbReference type="ARBA" id="ARBA00022679"/>
    </source>
</evidence>
<dbReference type="GO" id="GO:0003964">
    <property type="term" value="F:RNA-directed DNA polymerase activity"/>
    <property type="evidence" value="ECO:0007669"/>
    <property type="project" value="UniProtKB-KW"/>
</dbReference>
<evidence type="ECO:0000256" key="2">
    <source>
        <dbReference type="ARBA" id="ARBA00022695"/>
    </source>
</evidence>
<accession>A0ABQ5B036</accession>
<keyword evidence="1" id="KW-0808">Transferase</keyword>
<organism evidence="6 7">
    <name type="scientific">Tanacetum coccineum</name>
    <dbReference type="NCBI Taxonomy" id="301880"/>
    <lineage>
        <taxon>Eukaryota</taxon>
        <taxon>Viridiplantae</taxon>
        <taxon>Streptophyta</taxon>
        <taxon>Embryophyta</taxon>
        <taxon>Tracheophyta</taxon>
        <taxon>Spermatophyta</taxon>
        <taxon>Magnoliopsida</taxon>
        <taxon>eudicotyledons</taxon>
        <taxon>Gunneridae</taxon>
        <taxon>Pentapetalae</taxon>
        <taxon>asterids</taxon>
        <taxon>campanulids</taxon>
        <taxon>Asterales</taxon>
        <taxon>Asteraceae</taxon>
        <taxon>Asteroideae</taxon>
        <taxon>Anthemideae</taxon>
        <taxon>Anthemidinae</taxon>
        <taxon>Tanacetum</taxon>
    </lineage>
</organism>
<dbReference type="Gene3D" id="3.30.70.270">
    <property type="match status" value="1"/>
</dbReference>
<dbReference type="InterPro" id="IPR043128">
    <property type="entry name" value="Rev_trsase/Diguanyl_cyclase"/>
</dbReference>
<dbReference type="Gene3D" id="1.10.340.70">
    <property type="match status" value="1"/>
</dbReference>
<gene>
    <name evidence="6" type="ORF">Tco_0841934</name>
</gene>
<keyword evidence="2" id="KW-0548">Nucleotidyltransferase</keyword>
<dbReference type="Gene3D" id="3.10.10.10">
    <property type="entry name" value="HIV Type 1 Reverse Transcriptase, subunit A, domain 1"/>
    <property type="match status" value="1"/>
</dbReference>
<keyword evidence="6" id="KW-0695">RNA-directed DNA polymerase</keyword>